<reference evidence="3" key="1">
    <citation type="submission" date="2021-06" db="EMBL/GenBank/DDBJ databases">
        <authorList>
            <person name="Kallberg Y."/>
            <person name="Tangrot J."/>
            <person name="Rosling A."/>
        </authorList>
    </citation>
    <scope>NUCLEOTIDE SEQUENCE</scope>
    <source>
        <strain evidence="3">BR232B</strain>
    </source>
</reference>
<feature type="transmembrane region" description="Helical" evidence="2">
    <location>
        <begin position="157"/>
        <end position="181"/>
    </location>
</feature>
<feature type="transmembrane region" description="Helical" evidence="2">
    <location>
        <begin position="12"/>
        <end position="39"/>
    </location>
</feature>
<evidence type="ECO:0000313" key="3">
    <source>
        <dbReference type="EMBL" id="CAG8466922.1"/>
    </source>
</evidence>
<evidence type="ECO:0000256" key="2">
    <source>
        <dbReference type="SAM" id="Phobius"/>
    </source>
</evidence>
<feature type="region of interest" description="Disordered" evidence="1">
    <location>
        <begin position="284"/>
        <end position="335"/>
    </location>
</feature>
<comment type="caution">
    <text evidence="3">The sequence shown here is derived from an EMBL/GenBank/DDBJ whole genome shotgun (WGS) entry which is preliminary data.</text>
</comment>
<dbReference type="Proteomes" id="UP000789739">
    <property type="component" value="Unassembled WGS sequence"/>
</dbReference>
<dbReference type="AlphaFoldDB" id="A0A9N8VYC9"/>
<keyword evidence="2" id="KW-1133">Transmembrane helix</keyword>
<protein>
    <submittedName>
        <fullName evidence="3">2669_t:CDS:1</fullName>
    </submittedName>
</protein>
<dbReference type="OrthoDB" id="10360943at2759"/>
<keyword evidence="4" id="KW-1185">Reference proteome</keyword>
<keyword evidence="2" id="KW-0472">Membrane</keyword>
<feature type="transmembrane region" description="Helical" evidence="2">
    <location>
        <begin position="70"/>
        <end position="88"/>
    </location>
</feature>
<keyword evidence="2" id="KW-0812">Transmembrane</keyword>
<dbReference type="EMBL" id="CAJVPI010000050">
    <property type="protein sequence ID" value="CAG8466922.1"/>
    <property type="molecule type" value="Genomic_DNA"/>
</dbReference>
<accession>A0A9N8VYC9</accession>
<organism evidence="3 4">
    <name type="scientific">Paraglomus brasilianum</name>
    <dbReference type="NCBI Taxonomy" id="144538"/>
    <lineage>
        <taxon>Eukaryota</taxon>
        <taxon>Fungi</taxon>
        <taxon>Fungi incertae sedis</taxon>
        <taxon>Mucoromycota</taxon>
        <taxon>Glomeromycotina</taxon>
        <taxon>Glomeromycetes</taxon>
        <taxon>Paraglomerales</taxon>
        <taxon>Paraglomeraceae</taxon>
        <taxon>Paraglomus</taxon>
    </lineage>
</organism>
<name>A0A9N8VYC9_9GLOM</name>
<feature type="transmembrane region" description="Helical" evidence="2">
    <location>
        <begin position="100"/>
        <end position="120"/>
    </location>
</feature>
<proteinExistence type="predicted"/>
<evidence type="ECO:0000256" key="1">
    <source>
        <dbReference type="SAM" id="MobiDB-lite"/>
    </source>
</evidence>
<sequence>MSSLRNRSPLRLLTISLLVIQVVVFVFIVITAALLGGWISDTEKFLSAFISEYTDFKGFSVSIHGYPADVYIALIVTGLSVIVGLPLLIPEVINRFKLSLYFAIMEAVLCGLWLITAIIISTGAGMTDDLFAVRLVKPYSDYLYPDQQPYFQFLKKAASLGSVIGIFSYINAVIWGCGALLRFRVLKMMQRKTSNERRGTIPQPYKMESIGVEENVDAKVENEDDSQSNVLTAQQLHELRLKKLRSAKDDEEGEEEMLKFVEIQVPIRPKIELGEKFNVNANNDFYGNRDEDDVQSFPAPILSPPFPPPPPPKSERSANEVRAPFDFVGQESMQE</sequence>
<gene>
    <name evidence="3" type="ORF">PBRASI_LOCUS877</name>
</gene>
<feature type="compositionally biased region" description="Pro residues" evidence="1">
    <location>
        <begin position="301"/>
        <end position="312"/>
    </location>
</feature>
<evidence type="ECO:0000313" key="4">
    <source>
        <dbReference type="Proteomes" id="UP000789739"/>
    </source>
</evidence>